<name>A0A839Z0V6_9SPHN</name>
<evidence type="ECO:0000256" key="1">
    <source>
        <dbReference type="SAM" id="Phobius"/>
    </source>
</evidence>
<keyword evidence="3" id="KW-1185">Reference proteome</keyword>
<accession>A0A839Z0V6</accession>
<keyword evidence="1" id="KW-0472">Membrane</keyword>
<dbReference type="AlphaFoldDB" id="A0A839Z0V6"/>
<keyword evidence="1" id="KW-0812">Transmembrane</keyword>
<evidence type="ECO:0000313" key="2">
    <source>
        <dbReference type="EMBL" id="MBB3763303.1"/>
    </source>
</evidence>
<protein>
    <submittedName>
        <fullName evidence="2">Uncharacterized protein</fullName>
    </submittedName>
</protein>
<comment type="caution">
    <text evidence="2">The sequence shown here is derived from an EMBL/GenBank/DDBJ whole genome shotgun (WGS) entry which is preliminary data.</text>
</comment>
<sequence length="53" mass="6022">MRIQPSRPPRRPRGPIYLLIFVLLVAGVLYFLSRSASEVPLEPVETEIMVNAE</sequence>
<dbReference type="Proteomes" id="UP000578569">
    <property type="component" value="Unassembled WGS sequence"/>
</dbReference>
<proteinExistence type="predicted"/>
<reference evidence="2 3" key="1">
    <citation type="submission" date="2020-08" db="EMBL/GenBank/DDBJ databases">
        <title>Genomic Encyclopedia of Type Strains, Phase IV (KMG-IV): sequencing the most valuable type-strain genomes for metagenomic binning, comparative biology and taxonomic classification.</title>
        <authorList>
            <person name="Goeker M."/>
        </authorList>
    </citation>
    <scope>NUCLEOTIDE SEQUENCE [LARGE SCALE GENOMIC DNA]</scope>
    <source>
        <strain evidence="2 3">DSM 24194</strain>
    </source>
</reference>
<dbReference type="EMBL" id="JACICF010000001">
    <property type="protein sequence ID" value="MBB3763303.1"/>
    <property type="molecule type" value="Genomic_DNA"/>
</dbReference>
<keyword evidence="1" id="KW-1133">Transmembrane helix</keyword>
<organism evidence="2 3">
    <name type="scientific">Sphingomicrobium lutaoense</name>
    <dbReference type="NCBI Taxonomy" id="515949"/>
    <lineage>
        <taxon>Bacteria</taxon>
        <taxon>Pseudomonadati</taxon>
        <taxon>Pseudomonadota</taxon>
        <taxon>Alphaproteobacteria</taxon>
        <taxon>Sphingomonadales</taxon>
        <taxon>Sphingomonadaceae</taxon>
        <taxon>Sphingomicrobium</taxon>
    </lineage>
</organism>
<dbReference type="RefSeq" id="WP_183932637.1">
    <property type="nucleotide sequence ID" value="NZ_JACICF010000001.1"/>
</dbReference>
<feature type="transmembrane region" description="Helical" evidence="1">
    <location>
        <begin position="16"/>
        <end position="33"/>
    </location>
</feature>
<evidence type="ECO:0000313" key="3">
    <source>
        <dbReference type="Proteomes" id="UP000578569"/>
    </source>
</evidence>
<gene>
    <name evidence="2" type="ORF">FHS50_000326</name>
</gene>